<accession>A0A2W5EJN8</accession>
<feature type="domain" description="Secretion system C-terminal sorting" evidence="1">
    <location>
        <begin position="171"/>
        <end position="234"/>
    </location>
</feature>
<evidence type="ECO:0000313" key="2">
    <source>
        <dbReference type="EMBL" id="PZP44311.1"/>
    </source>
</evidence>
<dbReference type="EMBL" id="QFOI01000323">
    <property type="protein sequence ID" value="PZP44311.1"/>
    <property type="molecule type" value="Genomic_DNA"/>
</dbReference>
<evidence type="ECO:0000259" key="1">
    <source>
        <dbReference type="Pfam" id="PF18962"/>
    </source>
</evidence>
<sequence>KQVTFTSSRSDFYLSPYGVGGGGSSDPNASYSVNDGSDATYGFYRNNTAPFPYLDITSNIYSYTLPVNYSKDLHATLQNKNVLLTWSTGTEINNRYFDLQRKSNDGEWISVGHINSKYTNGSGDGVDYSFIDHYPTVGKLFYRLVQYDQDNKSTMSNVASIDVASPFLTIAPNPVIDRFRLIGVAAGSILNIYNILGQLIKNQTIMSQQYLVDVGSIPSGVYIIKVVEKSGATQSIKFVKK</sequence>
<dbReference type="AlphaFoldDB" id="A0A2W5EJN8"/>
<evidence type="ECO:0000313" key="3">
    <source>
        <dbReference type="Proteomes" id="UP000249645"/>
    </source>
</evidence>
<name>A0A2W5EJN8_9SPHI</name>
<gene>
    <name evidence="2" type="ORF">DI598_14665</name>
</gene>
<reference evidence="2 3" key="1">
    <citation type="submission" date="2017-11" db="EMBL/GenBank/DDBJ databases">
        <title>Infants hospitalized years apart are colonized by the same room-sourced microbial strains.</title>
        <authorList>
            <person name="Brooks B."/>
            <person name="Olm M.R."/>
            <person name="Firek B.A."/>
            <person name="Baker R."/>
            <person name="Thomas B.C."/>
            <person name="Morowitz M.J."/>
            <person name="Banfield J.F."/>
        </authorList>
    </citation>
    <scope>NUCLEOTIDE SEQUENCE [LARGE SCALE GENOMIC DNA]</scope>
    <source>
        <strain evidence="2">S2_009_000_R2_76</strain>
    </source>
</reference>
<comment type="caution">
    <text evidence="2">The sequence shown here is derived from an EMBL/GenBank/DDBJ whole genome shotgun (WGS) entry which is preliminary data.</text>
</comment>
<dbReference type="InterPro" id="IPR026444">
    <property type="entry name" value="Secre_tail"/>
</dbReference>
<feature type="non-terminal residue" evidence="2">
    <location>
        <position position="1"/>
    </location>
</feature>
<organism evidence="2 3">
    <name type="scientific">Pseudopedobacter saltans</name>
    <dbReference type="NCBI Taxonomy" id="151895"/>
    <lineage>
        <taxon>Bacteria</taxon>
        <taxon>Pseudomonadati</taxon>
        <taxon>Bacteroidota</taxon>
        <taxon>Sphingobacteriia</taxon>
        <taxon>Sphingobacteriales</taxon>
        <taxon>Sphingobacteriaceae</taxon>
        <taxon>Pseudopedobacter</taxon>
    </lineage>
</organism>
<dbReference type="NCBIfam" id="TIGR04183">
    <property type="entry name" value="Por_Secre_tail"/>
    <property type="match status" value="1"/>
</dbReference>
<dbReference type="Proteomes" id="UP000249645">
    <property type="component" value="Unassembled WGS sequence"/>
</dbReference>
<dbReference type="Pfam" id="PF18962">
    <property type="entry name" value="Por_Secre_tail"/>
    <property type="match status" value="1"/>
</dbReference>
<proteinExistence type="predicted"/>
<protein>
    <recommendedName>
        <fullName evidence="1">Secretion system C-terminal sorting domain-containing protein</fullName>
    </recommendedName>
</protein>